<evidence type="ECO:0008006" key="4">
    <source>
        <dbReference type="Google" id="ProtNLM"/>
    </source>
</evidence>
<dbReference type="Gene3D" id="3.40.50.1820">
    <property type="entry name" value="alpha/beta hydrolase"/>
    <property type="match status" value="1"/>
</dbReference>
<dbReference type="EMBL" id="CP022415">
    <property type="protein sequence ID" value="ASM71522.1"/>
    <property type="molecule type" value="Genomic_DNA"/>
</dbReference>
<keyword evidence="1" id="KW-1133">Transmembrane helix</keyword>
<accession>A0A221JXQ1</accession>
<keyword evidence="3" id="KW-1185">Reference proteome</keyword>
<dbReference type="AlphaFoldDB" id="A0A221JXQ1"/>
<organism evidence="2 3">
    <name type="scientific">Pseudosulfitobacter pseudonitzschiae</name>
    <dbReference type="NCBI Taxonomy" id="1402135"/>
    <lineage>
        <taxon>Bacteria</taxon>
        <taxon>Pseudomonadati</taxon>
        <taxon>Pseudomonadota</taxon>
        <taxon>Alphaproteobacteria</taxon>
        <taxon>Rhodobacterales</taxon>
        <taxon>Roseobacteraceae</taxon>
        <taxon>Pseudosulfitobacter</taxon>
    </lineage>
</organism>
<keyword evidence="1" id="KW-0812">Transmembrane</keyword>
<protein>
    <recommendedName>
        <fullName evidence="4">DUF2974 domain-containing protein</fullName>
    </recommendedName>
</protein>
<dbReference type="OrthoDB" id="8446566at2"/>
<dbReference type="SUPFAM" id="SSF53474">
    <property type="entry name" value="alpha/beta-Hydrolases"/>
    <property type="match status" value="1"/>
</dbReference>
<feature type="transmembrane region" description="Helical" evidence="1">
    <location>
        <begin position="20"/>
        <end position="43"/>
    </location>
</feature>
<evidence type="ECO:0000256" key="1">
    <source>
        <dbReference type="SAM" id="Phobius"/>
    </source>
</evidence>
<dbReference type="InterPro" id="IPR029058">
    <property type="entry name" value="AB_hydrolase_fold"/>
</dbReference>
<dbReference type="RefSeq" id="WP_089419572.1">
    <property type="nucleotide sequence ID" value="NZ_CP022415.1"/>
</dbReference>
<dbReference type="KEGG" id="spse:SULPSESMR1_00691"/>
<name>A0A221JXQ1_9RHOB</name>
<reference evidence="2 3" key="1">
    <citation type="submission" date="2017-07" db="EMBL/GenBank/DDBJ databases">
        <title>Genome Sequence of Sulfitobacter pseudonitzschiae Strain SMR1 Isolated from a culture of the Diatom Skeletonema marinoi.</title>
        <authorList>
            <person name="Topel M."/>
            <person name="Pinder M.I.M."/>
            <person name="Johansson O.N."/>
            <person name="Kourtchenko O."/>
            <person name="Godhe A."/>
            <person name="Clarke A.K."/>
        </authorList>
    </citation>
    <scope>NUCLEOTIDE SEQUENCE [LARGE SCALE GENOMIC DNA]</scope>
    <source>
        <strain evidence="2 3">SMR1</strain>
    </source>
</reference>
<evidence type="ECO:0000313" key="2">
    <source>
        <dbReference type="EMBL" id="ASM71522.1"/>
    </source>
</evidence>
<dbReference type="Pfam" id="PF26363">
    <property type="entry name" value="Phospholipase-like"/>
    <property type="match status" value="1"/>
</dbReference>
<evidence type="ECO:0000313" key="3">
    <source>
        <dbReference type="Proteomes" id="UP000199754"/>
    </source>
</evidence>
<proteinExistence type="predicted"/>
<sequence>MKNSRFLWAHRVSRRFSLKIVFSIALMSVPLAGCGALVTPVAYHVHKDRIGKPVTGQDPFIQDVASRFGFMALLSEMVYYRSTRGRDSAHCENPAARDGLLQLPVVGKNGVTGRWERAANQGDVSFCLDDKSGVFYETLFFRTPAGQVKEAVIVFRGTEGPSLRDWTANLSSATGVEPRQYRVALDALDKVFKELAKPEYQGIAIYTAGHSLGGGLAQQAGFRFAQVDAVYAFNSSPVTNWSWMALNDEITQDWPVIYRLSHTGEALGGLRSVATSMTSTRFNRYDIGIQLQEKSLVAGHAINVMACGFARIIAQAEISENAHYYPLGYARRLIDHDPMCAAFRKDDKSGVQIP</sequence>
<gene>
    <name evidence="2" type="ORF">SULPSESMR1_00691</name>
</gene>
<dbReference type="Proteomes" id="UP000199754">
    <property type="component" value="Chromosome"/>
</dbReference>
<keyword evidence="1" id="KW-0472">Membrane</keyword>